<dbReference type="PANTHER" id="PTHR24083">
    <property type="entry name" value="NUCLEAR HORMONE RECEPTOR"/>
    <property type="match status" value="1"/>
</dbReference>
<feature type="domain" description="Nuclear receptor" evidence="11">
    <location>
        <begin position="1"/>
        <end position="51"/>
    </location>
</feature>
<dbReference type="SMART" id="SM00430">
    <property type="entry name" value="HOLI"/>
    <property type="match status" value="1"/>
</dbReference>
<comment type="similarity">
    <text evidence="2">Belongs to the nuclear hormone receptor family.</text>
</comment>
<keyword evidence="10" id="KW-0539">Nucleus</keyword>
<sequence>GFFRRSVRKRHTYVCRFNHNCDVNKNHRNSCRSCRLRKCIEAGMRTEAIQNERDAIGKRKKNESDEENTLLQVLLRSESLCQQLRDSVIKSTEQIRTILIVICDTGLQRLTSSRSANDQQTGLATLDDVVKSFHQQLALLVEWAKTLPQFASLTLDDQASLLKANAAQLIVLGVAYRSTHCDDAICLANDTFVTRRHAMSVGDMKYFSAVAGRIIDEVVSPMKQLGIDKSEYVTLKAILFFNPGMLVSFTLCRDVRAKSVVEEARLSSVRALQSRCENEECRSSLLLLLLPSIHSIAQQLIENVELASIFCLISVDALMQELILHDRPSTIMQQLKNPFPHQNS</sequence>
<evidence type="ECO:0000256" key="3">
    <source>
        <dbReference type="ARBA" id="ARBA00022723"/>
    </source>
</evidence>
<gene>
    <name evidence="13" type="primary">nhr-69</name>
    <name evidence="13" type="ORF">Tcan_01998</name>
</gene>
<keyword evidence="6" id="KW-0805">Transcription regulation</keyword>
<reference evidence="13 14" key="1">
    <citation type="submission" date="2014-11" db="EMBL/GenBank/DDBJ databases">
        <title>Genetic blueprint of the zoonotic pathogen Toxocara canis.</title>
        <authorList>
            <person name="Zhu X.-Q."/>
            <person name="Korhonen P.K."/>
            <person name="Cai H."/>
            <person name="Young N.D."/>
            <person name="Nejsum P."/>
            <person name="von Samson-Himmelstjerna G."/>
            <person name="Boag P.R."/>
            <person name="Tan P."/>
            <person name="Li Q."/>
            <person name="Min J."/>
            <person name="Yang Y."/>
            <person name="Wang X."/>
            <person name="Fang X."/>
            <person name="Hall R.S."/>
            <person name="Hofmann A."/>
            <person name="Sternberg P.W."/>
            <person name="Jex A.R."/>
            <person name="Gasser R.B."/>
        </authorList>
    </citation>
    <scope>NUCLEOTIDE SEQUENCE [LARGE SCALE GENOMIC DNA]</scope>
    <source>
        <strain evidence="13">PN_DK_2014</strain>
    </source>
</reference>
<evidence type="ECO:0000256" key="7">
    <source>
        <dbReference type="ARBA" id="ARBA00023125"/>
    </source>
</evidence>
<dbReference type="Pfam" id="PF00105">
    <property type="entry name" value="zf-C4"/>
    <property type="match status" value="1"/>
</dbReference>
<dbReference type="SUPFAM" id="SSF48508">
    <property type="entry name" value="Nuclear receptor ligand-binding domain"/>
    <property type="match status" value="1"/>
</dbReference>
<keyword evidence="14" id="KW-1185">Reference proteome</keyword>
<evidence type="ECO:0000313" key="14">
    <source>
        <dbReference type="Proteomes" id="UP000031036"/>
    </source>
</evidence>
<dbReference type="InterPro" id="IPR001723">
    <property type="entry name" value="Nuclear_hrmn_rcpt"/>
</dbReference>
<proteinExistence type="inferred from homology"/>
<comment type="subcellular location">
    <subcellularLocation>
        <location evidence="1">Nucleus</location>
    </subcellularLocation>
</comment>
<dbReference type="GO" id="GO:0000978">
    <property type="term" value="F:RNA polymerase II cis-regulatory region sequence-specific DNA binding"/>
    <property type="evidence" value="ECO:0007669"/>
    <property type="project" value="InterPro"/>
</dbReference>
<dbReference type="SMART" id="SM00399">
    <property type="entry name" value="ZnF_C4"/>
    <property type="match status" value="1"/>
</dbReference>
<evidence type="ECO:0000256" key="6">
    <source>
        <dbReference type="ARBA" id="ARBA00023015"/>
    </source>
</evidence>
<dbReference type="InterPro" id="IPR001628">
    <property type="entry name" value="Znf_hrmn_rcpt"/>
</dbReference>
<dbReference type="Proteomes" id="UP000031036">
    <property type="component" value="Unassembled WGS sequence"/>
</dbReference>
<keyword evidence="5" id="KW-0862">Zinc</keyword>
<keyword evidence="3" id="KW-0479">Metal-binding</keyword>
<evidence type="ECO:0000313" key="13">
    <source>
        <dbReference type="EMBL" id="KHN77207.1"/>
    </source>
</evidence>
<dbReference type="PRINTS" id="PR00398">
    <property type="entry name" value="STRDHORMONER"/>
</dbReference>
<evidence type="ECO:0000256" key="1">
    <source>
        <dbReference type="ARBA" id="ARBA00004123"/>
    </source>
</evidence>
<dbReference type="EMBL" id="JPKZ01002351">
    <property type="protein sequence ID" value="KHN77207.1"/>
    <property type="molecule type" value="Genomic_DNA"/>
</dbReference>
<dbReference type="Pfam" id="PF00104">
    <property type="entry name" value="Hormone_recep"/>
    <property type="match status" value="1"/>
</dbReference>
<dbReference type="InterPro" id="IPR049636">
    <property type="entry name" value="HNF4-like_DBD"/>
</dbReference>
<dbReference type="OMA" id="ICHICDD"/>
<dbReference type="GO" id="GO:0003707">
    <property type="term" value="F:nuclear steroid receptor activity"/>
    <property type="evidence" value="ECO:0007669"/>
    <property type="project" value="InterPro"/>
</dbReference>
<dbReference type="Gene3D" id="1.10.565.10">
    <property type="entry name" value="Retinoid X Receptor"/>
    <property type="match status" value="1"/>
</dbReference>
<dbReference type="InterPro" id="IPR013088">
    <property type="entry name" value="Znf_NHR/GATA"/>
</dbReference>
<dbReference type="SUPFAM" id="SSF57716">
    <property type="entry name" value="Glucocorticoid receptor-like (DNA-binding domain)"/>
    <property type="match status" value="1"/>
</dbReference>
<dbReference type="PRINTS" id="PR00545">
    <property type="entry name" value="RETINOIDXR"/>
</dbReference>
<evidence type="ECO:0000256" key="10">
    <source>
        <dbReference type="ARBA" id="ARBA00023242"/>
    </source>
</evidence>
<keyword evidence="8" id="KW-0804">Transcription</keyword>
<name>A0A0B2V6W5_TOXCA</name>
<evidence type="ECO:0000259" key="11">
    <source>
        <dbReference type="PROSITE" id="PS51030"/>
    </source>
</evidence>
<dbReference type="STRING" id="6265.A0A0B2V6W5"/>
<organism evidence="13 14">
    <name type="scientific">Toxocara canis</name>
    <name type="common">Canine roundworm</name>
    <dbReference type="NCBI Taxonomy" id="6265"/>
    <lineage>
        <taxon>Eukaryota</taxon>
        <taxon>Metazoa</taxon>
        <taxon>Ecdysozoa</taxon>
        <taxon>Nematoda</taxon>
        <taxon>Chromadorea</taxon>
        <taxon>Rhabditida</taxon>
        <taxon>Spirurina</taxon>
        <taxon>Ascaridomorpha</taxon>
        <taxon>Ascaridoidea</taxon>
        <taxon>Toxocaridae</taxon>
        <taxon>Toxocara</taxon>
    </lineage>
</organism>
<feature type="domain" description="NR LBD" evidence="12">
    <location>
        <begin position="66"/>
        <end position="326"/>
    </location>
</feature>
<evidence type="ECO:0000256" key="5">
    <source>
        <dbReference type="ARBA" id="ARBA00022833"/>
    </source>
</evidence>
<accession>A0A0B2V6W5</accession>
<dbReference type="InterPro" id="IPR000003">
    <property type="entry name" value="Retinoid-X_rcpt/HNF4"/>
</dbReference>
<keyword evidence="4" id="KW-0863">Zinc-finger</keyword>
<comment type="caution">
    <text evidence="13">The sequence shown here is derived from an EMBL/GenBank/DDBJ whole genome shotgun (WGS) entry which is preliminary data.</text>
</comment>
<dbReference type="AlphaFoldDB" id="A0A0B2V6W5"/>
<dbReference type="Gene3D" id="3.30.50.10">
    <property type="entry name" value="Erythroid Transcription Factor GATA-1, subunit A"/>
    <property type="match status" value="1"/>
</dbReference>
<evidence type="ECO:0000256" key="9">
    <source>
        <dbReference type="ARBA" id="ARBA00023170"/>
    </source>
</evidence>
<dbReference type="InterPro" id="IPR035500">
    <property type="entry name" value="NHR-like_dom_sf"/>
</dbReference>
<dbReference type="InterPro" id="IPR000536">
    <property type="entry name" value="Nucl_hrmn_rcpt_lig-bd"/>
</dbReference>
<dbReference type="CDD" id="cd06960">
    <property type="entry name" value="NR_DBD_HNF4A"/>
    <property type="match status" value="1"/>
</dbReference>
<feature type="non-terminal residue" evidence="13">
    <location>
        <position position="1"/>
    </location>
</feature>
<dbReference type="GO" id="GO:0005634">
    <property type="term" value="C:nucleus"/>
    <property type="evidence" value="ECO:0007669"/>
    <property type="project" value="UniProtKB-SubCell"/>
</dbReference>
<dbReference type="PROSITE" id="PS51843">
    <property type="entry name" value="NR_LBD"/>
    <property type="match status" value="1"/>
</dbReference>
<keyword evidence="9 13" id="KW-0675">Receptor</keyword>
<dbReference type="PROSITE" id="PS51030">
    <property type="entry name" value="NUCLEAR_REC_DBD_2"/>
    <property type="match status" value="1"/>
</dbReference>
<protein>
    <submittedName>
        <fullName evidence="13">Nuclear hormone receptor family member nhr-69</fullName>
    </submittedName>
</protein>
<dbReference type="GO" id="GO:0008270">
    <property type="term" value="F:zinc ion binding"/>
    <property type="evidence" value="ECO:0007669"/>
    <property type="project" value="UniProtKB-KW"/>
</dbReference>
<dbReference type="OrthoDB" id="5771769at2759"/>
<dbReference type="InterPro" id="IPR050274">
    <property type="entry name" value="Nuclear_hormone_rcpt_NR2"/>
</dbReference>
<keyword evidence="7" id="KW-0238">DNA-binding</keyword>
<evidence type="ECO:0000256" key="4">
    <source>
        <dbReference type="ARBA" id="ARBA00022771"/>
    </source>
</evidence>
<evidence type="ECO:0000256" key="8">
    <source>
        <dbReference type="ARBA" id="ARBA00023163"/>
    </source>
</evidence>
<evidence type="ECO:0000256" key="2">
    <source>
        <dbReference type="ARBA" id="ARBA00005993"/>
    </source>
</evidence>
<evidence type="ECO:0000259" key="12">
    <source>
        <dbReference type="PROSITE" id="PS51843"/>
    </source>
</evidence>